<dbReference type="CDD" id="cd06558">
    <property type="entry name" value="crotonase-like"/>
    <property type="match status" value="1"/>
</dbReference>
<dbReference type="InterPro" id="IPR032259">
    <property type="entry name" value="HIBYL-CoA-H"/>
</dbReference>
<evidence type="ECO:0000313" key="6">
    <source>
        <dbReference type="Proteomes" id="UP001597237"/>
    </source>
</evidence>
<comment type="caution">
    <text evidence="5">The sequence shown here is derived from an EMBL/GenBank/DDBJ whole genome shotgun (WGS) entry which is preliminary data.</text>
</comment>
<evidence type="ECO:0000313" key="5">
    <source>
        <dbReference type="EMBL" id="MFD1785141.1"/>
    </source>
</evidence>
<dbReference type="Proteomes" id="UP001597237">
    <property type="component" value="Unassembled WGS sequence"/>
</dbReference>
<protein>
    <recommendedName>
        <fullName evidence="2">3-hydroxyisobutyryl-CoA hydrolase</fullName>
        <ecNumber evidence="2">3.1.2.4</ecNumber>
    </recommendedName>
</protein>
<dbReference type="GO" id="GO:0016787">
    <property type="term" value="F:hydrolase activity"/>
    <property type="evidence" value="ECO:0007669"/>
    <property type="project" value="UniProtKB-KW"/>
</dbReference>
<dbReference type="Pfam" id="PF16113">
    <property type="entry name" value="ECH_2"/>
    <property type="match status" value="1"/>
</dbReference>
<comment type="catalytic activity">
    <reaction evidence="1">
        <text>3-hydroxy-2-methylpropanoyl-CoA + H2O = 3-hydroxy-2-methylpropanoate + CoA + H(+)</text>
        <dbReference type="Rhea" id="RHEA:20888"/>
        <dbReference type="ChEBI" id="CHEBI:11805"/>
        <dbReference type="ChEBI" id="CHEBI:15377"/>
        <dbReference type="ChEBI" id="CHEBI:15378"/>
        <dbReference type="ChEBI" id="CHEBI:57287"/>
        <dbReference type="ChEBI" id="CHEBI:57340"/>
        <dbReference type="EC" id="3.1.2.4"/>
    </reaction>
</comment>
<accession>A0ABW4N5C3</accession>
<dbReference type="Gene3D" id="3.90.226.10">
    <property type="entry name" value="2-enoyl-CoA Hydratase, Chain A, domain 1"/>
    <property type="match status" value="1"/>
</dbReference>
<dbReference type="PANTHER" id="PTHR43176:SF3">
    <property type="entry name" value="3-HYDROXYISOBUTYRYL-COA HYDROLASE, MITOCHONDRIAL"/>
    <property type="match status" value="1"/>
</dbReference>
<dbReference type="EMBL" id="JBHUEY010000006">
    <property type="protein sequence ID" value="MFD1785141.1"/>
    <property type="molecule type" value="Genomic_DNA"/>
</dbReference>
<proteinExistence type="predicted"/>
<evidence type="ECO:0000256" key="2">
    <source>
        <dbReference type="ARBA" id="ARBA00011915"/>
    </source>
</evidence>
<evidence type="ECO:0000256" key="3">
    <source>
        <dbReference type="ARBA" id="ARBA00022801"/>
    </source>
</evidence>
<dbReference type="NCBIfam" id="NF004127">
    <property type="entry name" value="PRK05617.1"/>
    <property type="match status" value="1"/>
</dbReference>
<sequence length="348" mass="37765">MDPEVLIRTQGQVGRITLNRPQALHALTTAMCLEMIEALTAWREDPRIVLVMIDHAGERGFCAGGDIRALVDSLAQGGEAAEAFFFTEYQLDHLIFTYPKPVLALMDGVVMGGGAGISLPATFRVATERTRFAMPETGIGLFPDVGACWRLSRMPDHAGAWLALTGARIGPADCELLGVVTDFVEAARLDDFKAAVLADPARVETLLTEFEAEAGRPAFAAHQDAVGRLFGAPTLAALIAGLEADGSDWAREQLAIVRSKSPLSTAVAFRQLQMAAGIEDFAQLMELEYRIALRLIRRPDFSEGVRAVILEKDNAPRWSPTRLAEVTESMVDDVFAPLPPEKAWTPLP</sequence>
<feature type="domain" description="Enoyl-CoA hydratase/isomerase" evidence="4">
    <location>
        <begin position="13"/>
        <end position="335"/>
    </location>
</feature>
<dbReference type="EC" id="3.1.2.4" evidence="2"/>
<organism evidence="5 6">
    <name type="scientific">Phenylobacterium terrae</name>
    <dbReference type="NCBI Taxonomy" id="2665495"/>
    <lineage>
        <taxon>Bacteria</taxon>
        <taxon>Pseudomonadati</taxon>
        <taxon>Pseudomonadota</taxon>
        <taxon>Alphaproteobacteria</taxon>
        <taxon>Caulobacterales</taxon>
        <taxon>Caulobacteraceae</taxon>
        <taxon>Phenylobacterium</taxon>
    </lineage>
</organism>
<dbReference type="InterPro" id="IPR029045">
    <property type="entry name" value="ClpP/crotonase-like_dom_sf"/>
</dbReference>
<dbReference type="RefSeq" id="WP_377282094.1">
    <property type="nucleotide sequence ID" value="NZ_JBHRSI010000005.1"/>
</dbReference>
<dbReference type="InterPro" id="IPR045004">
    <property type="entry name" value="ECH_dom"/>
</dbReference>
<reference evidence="6" key="1">
    <citation type="journal article" date="2019" name="Int. J. Syst. Evol. Microbiol.">
        <title>The Global Catalogue of Microorganisms (GCM) 10K type strain sequencing project: providing services to taxonomists for standard genome sequencing and annotation.</title>
        <authorList>
            <consortium name="The Broad Institute Genomics Platform"/>
            <consortium name="The Broad Institute Genome Sequencing Center for Infectious Disease"/>
            <person name="Wu L."/>
            <person name="Ma J."/>
        </authorList>
    </citation>
    <scope>NUCLEOTIDE SEQUENCE [LARGE SCALE GENOMIC DNA]</scope>
    <source>
        <strain evidence="6">DFY28</strain>
    </source>
</reference>
<evidence type="ECO:0000256" key="1">
    <source>
        <dbReference type="ARBA" id="ARBA00001709"/>
    </source>
</evidence>
<keyword evidence="3 5" id="KW-0378">Hydrolase</keyword>
<keyword evidence="6" id="KW-1185">Reference proteome</keyword>
<name>A0ABW4N5C3_9CAUL</name>
<dbReference type="SUPFAM" id="SSF52096">
    <property type="entry name" value="ClpP/crotonase"/>
    <property type="match status" value="1"/>
</dbReference>
<dbReference type="PANTHER" id="PTHR43176">
    <property type="entry name" value="3-HYDROXYISOBUTYRYL-COA HYDROLASE-RELATED"/>
    <property type="match status" value="1"/>
</dbReference>
<gene>
    <name evidence="5" type="ORF">ACFSC0_17205</name>
</gene>
<evidence type="ECO:0000259" key="4">
    <source>
        <dbReference type="Pfam" id="PF16113"/>
    </source>
</evidence>